<evidence type="ECO:0000259" key="1">
    <source>
        <dbReference type="SMART" id="SM00857"/>
    </source>
</evidence>
<dbReference type="InterPro" id="IPR006119">
    <property type="entry name" value="Resolv_N"/>
</dbReference>
<dbReference type="SMART" id="SM00857">
    <property type="entry name" value="Resolvase"/>
    <property type="match status" value="1"/>
</dbReference>
<dbReference type="RefSeq" id="WP_073993205.1">
    <property type="nucleotide sequence ID" value="NZ_FQYT01000008.1"/>
</dbReference>
<dbReference type="InterPro" id="IPR036162">
    <property type="entry name" value="Resolvase-like_N_sf"/>
</dbReference>
<dbReference type="Pfam" id="PF00239">
    <property type="entry name" value="Resolvase"/>
    <property type="match status" value="1"/>
</dbReference>
<dbReference type="GO" id="GO:0000150">
    <property type="term" value="F:DNA strand exchange activity"/>
    <property type="evidence" value="ECO:0007669"/>
    <property type="project" value="InterPro"/>
</dbReference>
<evidence type="ECO:0000313" key="3">
    <source>
        <dbReference type="Proteomes" id="UP000184342"/>
    </source>
</evidence>
<organism evidence="2 3">
    <name type="scientific">Parasporobacterium paucivorans DSM 15970</name>
    <dbReference type="NCBI Taxonomy" id="1122934"/>
    <lineage>
        <taxon>Bacteria</taxon>
        <taxon>Bacillati</taxon>
        <taxon>Bacillota</taxon>
        <taxon>Clostridia</taxon>
        <taxon>Lachnospirales</taxon>
        <taxon>Lachnospiraceae</taxon>
        <taxon>Parasporobacterium</taxon>
    </lineage>
</organism>
<evidence type="ECO:0000313" key="2">
    <source>
        <dbReference type="EMBL" id="SHI86272.1"/>
    </source>
</evidence>
<accession>A0A1M6EL85</accession>
<dbReference type="EMBL" id="FQYT01000008">
    <property type="protein sequence ID" value="SHI86272.1"/>
    <property type="molecule type" value="Genomic_DNA"/>
</dbReference>
<dbReference type="AlphaFoldDB" id="A0A1M6EL85"/>
<feature type="domain" description="Resolvase/invertase-type recombinase catalytic" evidence="1">
    <location>
        <begin position="2"/>
        <end position="107"/>
    </location>
</feature>
<proteinExistence type="predicted"/>
<dbReference type="SUPFAM" id="SSF53041">
    <property type="entry name" value="Resolvase-like"/>
    <property type="match status" value="1"/>
</dbReference>
<sequence>MKYAYLNTFVTSQGEDVQGELNELLAYAPEIQIETMYTTRKQLNAILDMLQPGDTLYVHSFARFCRGLKDLVYLSEIIIDEKGAALISLHDDFDSTTEKGKIAKDVYARAIPLLISDN</sequence>
<dbReference type="OrthoDB" id="9797501at2"/>
<dbReference type="Gene3D" id="3.40.50.1390">
    <property type="entry name" value="Resolvase, N-terminal catalytic domain"/>
    <property type="match status" value="1"/>
</dbReference>
<dbReference type="Proteomes" id="UP000184342">
    <property type="component" value="Unassembled WGS sequence"/>
</dbReference>
<name>A0A1M6EL85_9FIRM</name>
<reference evidence="2 3" key="1">
    <citation type="submission" date="2016-11" db="EMBL/GenBank/DDBJ databases">
        <authorList>
            <person name="Jaros S."/>
            <person name="Januszkiewicz K."/>
            <person name="Wedrychowicz H."/>
        </authorList>
    </citation>
    <scope>NUCLEOTIDE SEQUENCE [LARGE SCALE GENOMIC DNA]</scope>
    <source>
        <strain evidence="2 3">DSM 15970</strain>
    </source>
</reference>
<gene>
    <name evidence="2" type="ORF">SAMN02745691_00941</name>
</gene>
<protein>
    <submittedName>
        <fullName evidence="2">Resolvase, N terminal domain</fullName>
    </submittedName>
</protein>
<dbReference type="STRING" id="1122934.SAMN02745691_00941"/>
<dbReference type="GO" id="GO:0003677">
    <property type="term" value="F:DNA binding"/>
    <property type="evidence" value="ECO:0007669"/>
    <property type="project" value="InterPro"/>
</dbReference>
<keyword evidence="3" id="KW-1185">Reference proteome</keyword>